<proteinExistence type="predicted"/>
<accession>A0ABN5WHR6</accession>
<sequence length="210" mass="22951">MLIDLDQKPGNDRLQQLLDYSASLEAKTEDIRARRDRILDLLSRGPDDQAEALFRRLRDELADMEKRAKAAGEDVLLAQSELPTQEHAVRLRAVRDNIQGDGPDRLAIRLNAQQAARSVIDRITFDAHHQYVTVVLAGGIAAFRFTISGEVIARSSDMDKIAAVPDLAAAWGRRADDVARVARRAAAAGQKRGKDEAALAAQVKLASPPG</sequence>
<dbReference type="Proteomes" id="UP001059971">
    <property type="component" value="Chromosome 1"/>
</dbReference>
<reference evidence="2" key="1">
    <citation type="submission" date="2018-07" db="EMBL/GenBank/DDBJ databases">
        <title>Complete genome sequence of Sphingomonas bisphenolicum strain AO1, a bisphenol A degradative bacterium isolated from Japanese farm field.</title>
        <authorList>
            <person name="Murakami M."/>
            <person name="Koh M."/>
            <person name="Koba S."/>
            <person name="Matsumura Y."/>
        </authorList>
    </citation>
    <scope>NUCLEOTIDE SEQUENCE</scope>
    <source>
        <strain evidence="2">AO1</strain>
    </source>
</reference>
<protein>
    <submittedName>
        <fullName evidence="2">Uncharacterized protein</fullName>
    </submittedName>
</protein>
<name>A0ABN5WHR6_9SPHN</name>
<evidence type="ECO:0000256" key="1">
    <source>
        <dbReference type="SAM" id="Coils"/>
    </source>
</evidence>
<organism evidence="2 3">
    <name type="scientific">Sphingomonas bisphenolicum</name>
    <dbReference type="NCBI Taxonomy" id="296544"/>
    <lineage>
        <taxon>Bacteria</taxon>
        <taxon>Pseudomonadati</taxon>
        <taxon>Pseudomonadota</taxon>
        <taxon>Alphaproteobacteria</taxon>
        <taxon>Sphingomonadales</taxon>
        <taxon>Sphingomonadaceae</taxon>
        <taxon>Sphingomonas</taxon>
    </lineage>
</organism>
<gene>
    <name evidence="2" type="ORF">SBA_ch1_10370</name>
</gene>
<dbReference type="EMBL" id="AP018817">
    <property type="protein sequence ID" value="BBF68837.1"/>
    <property type="molecule type" value="Genomic_DNA"/>
</dbReference>
<keyword evidence="3" id="KW-1185">Reference proteome</keyword>
<feature type="coiled-coil region" evidence="1">
    <location>
        <begin position="47"/>
        <end position="74"/>
    </location>
</feature>
<evidence type="ECO:0000313" key="3">
    <source>
        <dbReference type="Proteomes" id="UP001059971"/>
    </source>
</evidence>
<keyword evidence="1" id="KW-0175">Coiled coil</keyword>
<evidence type="ECO:0000313" key="2">
    <source>
        <dbReference type="EMBL" id="BBF68837.1"/>
    </source>
</evidence>